<protein>
    <recommendedName>
        <fullName evidence="6 15">Argininosuccinate synthase</fullName>
        <ecNumber evidence="5 15">6.3.4.5</ecNumber>
    </recommendedName>
    <alternativeName>
        <fullName evidence="13 15">Citrulline--aspartate ligase</fullName>
    </alternativeName>
</protein>
<evidence type="ECO:0000256" key="11">
    <source>
        <dbReference type="ARBA" id="ARBA00022741"/>
    </source>
</evidence>
<feature type="binding site" evidence="15">
    <location>
        <position position="135"/>
    </location>
    <ligand>
        <name>L-citrulline</name>
        <dbReference type="ChEBI" id="CHEBI:57743"/>
    </ligand>
</feature>
<evidence type="ECO:0000256" key="7">
    <source>
        <dbReference type="ARBA" id="ARBA00022490"/>
    </source>
</evidence>
<dbReference type="Pfam" id="PF00764">
    <property type="entry name" value="Arginosuc_synth"/>
    <property type="match status" value="1"/>
</dbReference>
<feature type="domain" description="Arginosuccinate synthase C-terminal" evidence="17">
    <location>
        <begin position="191"/>
        <end position="394"/>
    </location>
</feature>
<proteinExistence type="inferred from homology"/>
<comment type="pathway">
    <text evidence="2 15">Amino-acid biosynthesis; L-arginine biosynthesis; L-arginine from L-ornithine and carbamoyl phosphate: step 2/3.</text>
</comment>
<dbReference type="CDD" id="cd01999">
    <property type="entry name" value="ASS"/>
    <property type="match status" value="1"/>
</dbReference>
<dbReference type="EMBL" id="JACSQK010000006">
    <property type="protein sequence ID" value="MBD7961452.1"/>
    <property type="molecule type" value="Genomic_DNA"/>
</dbReference>
<feature type="binding site" evidence="15">
    <location>
        <position position="192"/>
    </location>
    <ligand>
        <name>L-citrulline</name>
        <dbReference type="ChEBI" id="CHEBI:57743"/>
    </ligand>
</feature>
<dbReference type="RefSeq" id="WP_191723849.1">
    <property type="nucleotide sequence ID" value="NZ_JACSQK010000006.1"/>
</dbReference>
<keyword evidence="10 15" id="KW-0028">Amino-acid biosynthesis</keyword>
<dbReference type="PROSITE" id="PS00565">
    <property type="entry name" value="ARGININOSUCCIN_SYN_2"/>
    <property type="match status" value="1"/>
</dbReference>
<feature type="binding site" evidence="15">
    <location>
        <position position="194"/>
    </location>
    <ligand>
        <name>ATP</name>
        <dbReference type="ChEBI" id="CHEBI:30616"/>
    </ligand>
</feature>
<dbReference type="SUPFAM" id="SSF69864">
    <property type="entry name" value="Argininosuccinate synthetase, C-terminal domain"/>
    <property type="match status" value="1"/>
</dbReference>
<organism evidence="18 19">
    <name type="scientific">Comamonas avium</name>
    <dbReference type="NCBI Taxonomy" id="2762231"/>
    <lineage>
        <taxon>Bacteria</taxon>
        <taxon>Pseudomonadati</taxon>
        <taxon>Pseudomonadota</taxon>
        <taxon>Betaproteobacteria</taxon>
        <taxon>Burkholderiales</taxon>
        <taxon>Comamonadaceae</taxon>
        <taxon>Comamonas</taxon>
    </lineage>
</organism>
<evidence type="ECO:0000256" key="1">
    <source>
        <dbReference type="ARBA" id="ARBA00004496"/>
    </source>
</evidence>
<feature type="binding site" evidence="15">
    <location>
        <position position="131"/>
    </location>
    <ligand>
        <name>ATP</name>
        <dbReference type="ChEBI" id="CHEBI:30616"/>
    </ligand>
</feature>
<dbReference type="NCBIfam" id="TIGR00032">
    <property type="entry name" value="argG"/>
    <property type="match status" value="1"/>
</dbReference>
<dbReference type="Gene3D" id="3.90.1260.10">
    <property type="entry name" value="Argininosuccinate synthetase, chain A, domain 2"/>
    <property type="match status" value="1"/>
</dbReference>
<dbReference type="NCBIfam" id="NF003779">
    <property type="entry name" value="PRK05370.1"/>
    <property type="match status" value="1"/>
</dbReference>
<dbReference type="GO" id="GO:0004055">
    <property type="term" value="F:argininosuccinate synthase activity"/>
    <property type="evidence" value="ECO:0007669"/>
    <property type="project" value="UniProtKB-EC"/>
</dbReference>
<feature type="binding site" evidence="15">
    <location>
        <position position="43"/>
    </location>
    <ligand>
        <name>ATP</name>
        <dbReference type="ChEBI" id="CHEBI:30616"/>
    </ligand>
</feature>
<reference evidence="18 19" key="1">
    <citation type="submission" date="2020-08" db="EMBL/GenBank/DDBJ databases">
        <title>A Genomic Blueprint of the Chicken Gut Microbiome.</title>
        <authorList>
            <person name="Gilroy R."/>
            <person name="Ravi A."/>
            <person name="Getino M."/>
            <person name="Pursley I."/>
            <person name="Horton D.L."/>
            <person name="Alikhan N.-F."/>
            <person name="Baker D."/>
            <person name="Gharbi K."/>
            <person name="Hall N."/>
            <person name="Watson M."/>
            <person name="Adriaenssens E.M."/>
            <person name="Foster-Nyarko E."/>
            <person name="Jarju S."/>
            <person name="Secka A."/>
            <person name="Antonio M."/>
            <person name="Oren A."/>
            <person name="Chaudhuri R."/>
            <person name="La Ragione R.M."/>
            <person name="Hildebrand F."/>
            <person name="Pallen M.J."/>
        </authorList>
    </citation>
    <scope>NUCLEOTIDE SEQUENCE [LARGE SCALE GENOMIC DNA]</scope>
    <source>
        <strain evidence="18 19">Sa2CVA6</strain>
    </source>
</reference>
<feature type="binding site" evidence="15">
    <location>
        <begin position="17"/>
        <end position="25"/>
    </location>
    <ligand>
        <name>ATP</name>
        <dbReference type="ChEBI" id="CHEBI:30616"/>
    </ligand>
</feature>
<keyword evidence="8 15" id="KW-0055">Arginine biosynthesis</keyword>
<dbReference type="InterPro" id="IPR023437">
    <property type="entry name" value="Arg_succ_synth_type2_subfam"/>
</dbReference>
<evidence type="ECO:0000256" key="5">
    <source>
        <dbReference type="ARBA" id="ARBA00012286"/>
    </source>
</evidence>
<evidence type="ECO:0000256" key="12">
    <source>
        <dbReference type="ARBA" id="ARBA00022840"/>
    </source>
</evidence>
<feature type="binding site" evidence="15">
    <location>
        <position position="131"/>
    </location>
    <ligand>
        <name>L-aspartate</name>
        <dbReference type="ChEBI" id="CHEBI:29991"/>
    </ligand>
</feature>
<feature type="binding site" evidence="15">
    <location>
        <position position="201"/>
    </location>
    <ligand>
        <name>L-citrulline</name>
        <dbReference type="ChEBI" id="CHEBI:57743"/>
    </ligand>
</feature>
<dbReference type="SUPFAM" id="SSF52402">
    <property type="entry name" value="Adenine nucleotide alpha hydrolases-like"/>
    <property type="match status" value="1"/>
</dbReference>
<dbReference type="Proteomes" id="UP000634919">
    <property type="component" value="Unassembled WGS sequence"/>
</dbReference>
<sequence>METILQSVPVGQKVGIAFSGGLDTSAALRWMKNKGALPYAYTANLGQPDEADYDEIPRKAMEYGAEQARLIDCRPQLANEGLAAIQSGAFHISTGGITYFNTTPLGRAVTGTMLVAAMKEDDVNIWGDGSTFKGNDIERFYRYGLLTNPDLKIYKPWLDQTFIDELGGRSEMSAFMTKEGFGYKMSAEKAYSTDSNMLGATHEAKDLEQLNSGIRIVNPIMGVAFWKPEVEVKAEEVSITFDEGRPVAINGNAVTDLVEVFMELNRIGGRHGIGMSDQIENRIIEAKSRGIYEAPGMALLHIAYERLVSGIHNEDTIEQYRINGLKLGRLLYQGRWFDPQAIMLREASQRWVARAVTGTVTLELRRGNDYSILNTESPNLTYAPERLSMEKVEDAPFSPADRIGQLTMRNLDLIDTRDKLAIYSKAGLLSVSSASALPQLGNDKK</sequence>
<feature type="binding site" evidence="15">
    <location>
        <position position="99"/>
    </location>
    <ligand>
        <name>L-citrulline</name>
        <dbReference type="ChEBI" id="CHEBI:57743"/>
    </ligand>
</feature>
<evidence type="ECO:0000256" key="4">
    <source>
        <dbReference type="ARBA" id="ARBA00011881"/>
    </source>
</evidence>
<feature type="binding site" evidence="15">
    <location>
        <position position="129"/>
    </location>
    <ligand>
        <name>ATP</name>
        <dbReference type="ChEBI" id="CHEBI:30616"/>
    </ligand>
</feature>
<dbReference type="EC" id="6.3.4.5" evidence="5 15"/>
<evidence type="ECO:0000256" key="3">
    <source>
        <dbReference type="ARBA" id="ARBA00009088"/>
    </source>
</evidence>
<dbReference type="HAMAP" id="MF_00581">
    <property type="entry name" value="Arg_succ_synth_type2"/>
    <property type="match status" value="1"/>
</dbReference>
<comment type="subunit">
    <text evidence="4 15">Homotetramer.</text>
</comment>
<accession>A0ABR8SD83</accession>
<dbReference type="InterPro" id="IPR001518">
    <property type="entry name" value="Arginosuc_synth"/>
</dbReference>
<dbReference type="InterPro" id="IPR048267">
    <property type="entry name" value="Arginosuc_syn_N"/>
</dbReference>
<feature type="binding site" evidence="15">
    <location>
        <position position="136"/>
    </location>
    <ligand>
        <name>ATP</name>
        <dbReference type="ChEBI" id="CHEBI:30616"/>
    </ligand>
</feature>
<keyword evidence="19" id="KW-1185">Reference proteome</keyword>
<keyword evidence="11 15" id="KW-0547">Nucleotide-binding</keyword>
<dbReference type="GO" id="GO:0016829">
    <property type="term" value="F:lyase activity"/>
    <property type="evidence" value="ECO:0007669"/>
    <property type="project" value="UniProtKB-KW"/>
</dbReference>
<feature type="domain" description="Arginosuccinate synthase-like N-terminal" evidence="16">
    <location>
        <begin position="13"/>
        <end position="161"/>
    </location>
</feature>
<evidence type="ECO:0000259" key="16">
    <source>
        <dbReference type="Pfam" id="PF00764"/>
    </source>
</evidence>
<evidence type="ECO:0000256" key="15">
    <source>
        <dbReference type="HAMAP-Rule" id="MF_00581"/>
    </source>
</evidence>
<keyword evidence="12 15" id="KW-0067">ATP-binding</keyword>
<dbReference type="InterPro" id="IPR024073">
    <property type="entry name" value="AS_multimer_C_tail"/>
</dbReference>
<dbReference type="PROSITE" id="PS00564">
    <property type="entry name" value="ARGININOSUCCIN_SYN_1"/>
    <property type="match status" value="1"/>
</dbReference>
<name>A0ABR8SD83_9BURK</name>
<evidence type="ECO:0000259" key="17">
    <source>
        <dbReference type="Pfam" id="PF20979"/>
    </source>
</evidence>
<feature type="binding site" evidence="15">
    <location>
        <position position="139"/>
    </location>
    <ligand>
        <name>L-citrulline</name>
        <dbReference type="ChEBI" id="CHEBI:57743"/>
    </ligand>
</feature>
<evidence type="ECO:0000256" key="6">
    <source>
        <dbReference type="ARBA" id="ARBA00014810"/>
    </source>
</evidence>
<dbReference type="PANTHER" id="PTHR11587:SF2">
    <property type="entry name" value="ARGININOSUCCINATE SYNTHASE"/>
    <property type="match status" value="1"/>
</dbReference>
<evidence type="ECO:0000313" key="18">
    <source>
        <dbReference type="EMBL" id="MBD7961452.1"/>
    </source>
</evidence>
<feature type="binding site" evidence="15">
    <location>
        <position position="135"/>
    </location>
    <ligand>
        <name>L-aspartate</name>
        <dbReference type="ChEBI" id="CHEBI:29991"/>
    </ligand>
</feature>
<dbReference type="Pfam" id="PF20979">
    <property type="entry name" value="Arginosuc_syn_C"/>
    <property type="match status" value="1"/>
</dbReference>
<dbReference type="InterPro" id="IPR018223">
    <property type="entry name" value="Arginosuc_synth_CS"/>
</dbReference>
<comment type="catalytic activity">
    <reaction evidence="14 15">
        <text>L-citrulline + L-aspartate + ATP = 2-(N(omega)-L-arginino)succinate + AMP + diphosphate + H(+)</text>
        <dbReference type="Rhea" id="RHEA:10932"/>
        <dbReference type="ChEBI" id="CHEBI:15378"/>
        <dbReference type="ChEBI" id="CHEBI:29991"/>
        <dbReference type="ChEBI" id="CHEBI:30616"/>
        <dbReference type="ChEBI" id="CHEBI:33019"/>
        <dbReference type="ChEBI" id="CHEBI:57472"/>
        <dbReference type="ChEBI" id="CHEBI:57743"/>
        <dbReference type="ChEBI" id="CHEBI:456215"/>
        <dbReference type="EC" id="6.3.4.5"/>
    </reaction>
</comment>
<dbReference type="Gene3D" id="1.10.287.400">
    <property type="match status" value="1"/>
</dbReference>
<comment type="caution">
    <text evidence="18">The sequence shown here is derived from an EMBL/GenBank/DDBJ whole genome shotgun (WGS) entry which is preliminary data.</text>
</comment>
<evidence type="ECO:0000256" key="13">
    <source>
        <dbReference type="ARBA" id="ARBA00029916"/>
    </source>
</evidence>
<evidence type="ECO:0000256" key="10">
    <source>
        <dbReference type="ARBA" id="ARBA00022605"/>
    </source>
</evidence>
<gene>
    <name evidence="15 18" type="primary">argG</name>
    <name evidence="18" type="ORF">H9646_13290</name>
</gene>
<keyword evidence="9 15" id="KW-0436">Ligase</keyword>
<comment type="similarity">
    <text evidence="3 15">Belongs to the argininosuccinate synthase family. Type 2 subfamily.</text>
</comment>
<dbReference type="Gene3D" id="3.40.50.620">
    <property type="entry name" value="HUPs"/>
    <property type="match status" value="1"/>
</dbReference>
<feature type="binding site" evidence="15">
    <location>
        <position position="280"/>
    </location>
    <ligand>
        <name>L-citrulline</name>
        <dbReference type="ChEBI" id="CHEBI:57743"/>
    </ligand>
</feature>
<keyword evidence="18" id="KW-0456">Lyase</keyword>
<dbReference type="InterPro" id="IPR024074">
    <property type="entry name" value="AS_cat/multimer_dom_body"/>
</dbReference>
<evidence type="ECO:0000256" key="2">
    <source>
        <dbReference type="ARBA" id="ARBA00004967"/>
    </source>
</evidence>
<dbReference type="InterPro" id="IPR014729">
    <property type="entry name" value="Rossmann-like_a/b/a_fold"/>
</dbReference>
<comment type="subcellular location">
    <subcellularLocation>
        <location evidence="1 15">Cytoplasm</location>
    </subcellularLocation>
</comment>
<dbReference type="InterPro" id="IPR023434">
    <property type="entry name" value="Arginosuc_synth_type_1_subfam"/>
</dbReference>
<dbReference type="InterPro" id="IPR048268">
    <property type="entry name" value="Arginosuc_syn_C"/>
</dbReference>
<feature type="binding site" evidence="15">
    <location>
        <position position="136"/>
    </location>
    <ligand>
        <name>L-aspartate</name>
        <dbReference type="ChEBI" id="CHEBI:29991"/>
    </ligand>
</feature>
<feature type="binding site" evidence="15">
    <location>
        <position position="203"/>
    </location>
    <ligand>
        <name>L-citrulline</name>
        <dbReference type="ChEBI" id="CHEBI:57743"/>
    </ligand>
</feature>
<evidence type="ECO:0000256" key="8">
    <source>
        <dbReference type="ARBA" id="ARBA00022571"/>
    </source>
</evidence>
<evidence type="ECO:0000313" key="19">
    <source>
        <dbReference type="Proteomes" id="UP000634919"/>
    </source>
</evidence>
<dbReference type="PANTHER" id="PTHR11587">
    <property type="entry name" value="ARGININOSUCCINATE SYNTHASE"/>
    <property type="match status" value="1"/>
</dbReference>
<keyword evidence="7 15" id="KW-0963">Cytoplasm</keyword>
<evidence type="ECO:0000256" key="9">
    <source>
        <dbReference type="ARBA" id="ARBA00022598"/>
    </source>
</evidence>
<evidence type="ECO:0000256" key="14">
    <source>
        <dbReference type="ARBA" id="ARBA00049077"/>
    </source>
</evidence>